<dbReference type="Proteomes" id="UP001054945">
    <property type="component" value="Unassembled WGS sequence"/>
</dbReference>
<name>A0AAV4YAG0_CAEEX</name>
<sequence>MANREQRHDRDQLCMREVGRPFDEKIDFILTFGRRIQLSEEQYRRVTGYIALSFFISGILTFCSTTLMWPYPVTMWRVMACCFIGFCFMYASLYFIQRCFDIDICYCWLHCLIDYPMEDSLNSNSSLPNLNWTPPHEEEQPDFENNREYISEAASAGQSVEEQTSTTVLAPTSLGSMHSVDGPTSTTVLAPTSLGPMHSVDEPTSTTVLAPTSLGPMHSVDGPTSITSLGPMHSTDNGTVC</sequence>
<feature type="transmembrane region" description="Helical" evidence="2">
    <location>
        <begin position="46"/>
        <end position="69"/>
    </location>
</feature>
<feature type="region of interest" description="Disordered" evidence="1">
    <location>
        <begin position="222"/>
        <end position="241"/>
    </location>
</feature>
<accession>A0AAV4YAG0</accession>
<keyword evidence="2" id="KW-0812">Transmembrane</keyword>
<keyword evidence="4" id="KW-1185">Reference proteome</keyword>
<comment type="caution">
    <text evidence="3">The sequence shown here is derived from an EMBL/GenBank/DDBJ whole genome shotgun (WGS) entry which is preliminary data.</text>
</comment>
<organism evidence="3 4">
    <name type="scientific">Caerostris extrusa</name>
    <name type="common">Bark spider</name>
    <name type="synonym">Caerostris bankana</name>
    <dbReference type="NCBI Taxonomy" id="172846"/>
    <lineage>
        <taxon>Eukaryota</taxon>
        <taxon>Metazoa</taxon>
        <taxon>Ecdysozoa</taxon>
        <taxon>Arthropoda</taxon>
        <taxon>Chelicerata</taxon>
        <taxon>Arachnida</taxon>
        <taxon>Araneae</taxon>
        <taxon>Araneomorphae</taxon>
        <taxon>Entelegynae</taxon>
        <taxon>Araneoidea</taxon>
        <taxon>Araneidae</taxon>
        <taxon>Caerostris</taxon>
    </lineage>
</organism>
<protein>
    <submittedName>
        <fullName evidence="3">Uncharacterized protein</fullName>
    </submittedName>
</protein>
<feature type="transmembrane region" description="Helical" evidence="2">
    <location>
        <begin position="75"/>
        <end position="96"/>
    </location>
</feature>
<evidence type="ECO:0000313" key="3">
    <source>
        <dbReference type="EMBL" id="GIZ03142.1"/>
    </source>
</evidence>
<evidence type="ECO:0000256" key="2">
    <source>
        <dbReference type="SAM" id="Phobius"/>
    </source>
</evidence>
<evidence type="ECO:0000256" key="1">
    <source>
        <dbReference type="SAM" id="MobiDB-lite"/>
    </source>
</evidence>
<keyword evidence="2" id="KW-1133">Transmembrane helix</keyword>
<dbReference type="AlphaFoldDB" id="A0AAV4YAG0"/>
<reference evidence="3 4" key="1">
    <citation type="submission" date="2021-06" db="EMBL/GenBank/DDBJ databases">
        <title>Caerostris extrusa draft genome.</title>
        <authorList>
            <person name="Kono N."/>
            <person name="Arakawa K."/>
        </authorList>
    </citation>
    <scope>NUCLEOTIDE SEQUENCE [LARGE SCALE GENOMIC DNA]</scope>
</reference>
<keyword evidence="2" id="KW-0472">Membrane</keyword>
<gene>
    <name evidence="3" type="ORF">CEXT_524741</name>
</gene>
<dbReference type="EMBL" id="BPLR01001558">
    <property type="protein sequence ID" value="GIZ03142.1"/>
    <property type="molecule type" value="Genomic_DNA"/>
</dbReference>
<proteinExistence type="predicted"/>
<evidence type="ECO:0000313" key="4">
    <source>
        <dbReference type="Proteomes" id="UP001054945"/>
    </source>
</evidence>